<dbReference type="PANTHER" id="PTHR30026">
    <property type="entry name" value="OUTER MEMBRANE PROTEIN TOLC"/>
    <property type="match status" value="1"/>
</dbReference>
<dbReference type="Pfam" id="PF02321">
    <property type="entry name" value="OEP"/>
    <property type="match status" value="2"/>
</dbReference>
<dbReference type="PANTHER" id="PTHR30026:SF20">
    <property type="entry name" value="OUTER MEMBRANE PROTEIN TOLC"/>
    <property type="match status" value="1"/>
</dbReference>
<accession>A0ABW3B6T8</accession>
<evidence type="ECO:0000256" key="5">
    <source>
        <dbReference type="ARBA" id="ARBA00022692"/>
    </source>
</evidence>
<keyword evidence="5" id="KW-0812">Transmembrane</keyword>
<proteinExistence type="inferred from homology"/>
<comment type="caution">
    <text evidence="8">The sequence shown here is derived from an EMBL/GenBank/DDBJ whole genome shotgun (WGS) entry which is preliminary data.</text>
</comment>
<evidence type="ECO:0000256" key="4">
    <source>
        <dbReference type="ARBA" id="ARBA00022452"/>
    </source>
</evidence>
<evidence type="ECO:0000313" key="8">
    <source>
        <dbReference type="EMBL" id="MFD0798923.1"/>
    </source>
</evidence>
<protein>
    <submittedName>
        <fullName evidence="8">TolC family protein</fullName>
    </submittedName>
</protein>
<dbReference type="InterPro" id="IPR051906">
    <property type="entry name" value="TolC-like"/>
</dbReference>
<organism evidence="8 9">
    <name type="scientific">Maribacter chungangensis</name>
    <dbReference type="NCBI Taxonomy" id="1069117"/>
    <lineage>
        <taxon>Bacteria</taxon>
        <taxon>Pseudomonadati</taxon>
        <taxon>Bacteroidota</taxon>
        <taxon>Flavobacteriia</taxon>
        <taxon>Flavobacteriales</taxon>
        <taxon>Flavobacteriaceae</taxon>
        <taxon>Maribacter</taxon>
    </lineage>
</organism>
<comment type="subcellular location">
    <subcellularLocation>
        <location evidence="1">Cell outer membrane</location>
    </subcellularLocation>
</comment>
<dbReference type="InterPro" id="IPR003423">
    <property type="entry name" value="OMP_efflux"/>
</dbReference>
<evidence type="ECO:0000256" key="6">
    <source>
        <dbReference type="ARBA" id="ARBA00023136"/>
    </source>
</evidence>
<keyword evidence="9" id="KW-1185">Reference proteome</keyword>
<evidence type="ECO:0000313" key="9">
    <source>
        <dbReference type="Proteomes" id="UP001597012"/>
    </source>
</evidence>
<keyword evidence="3" id="KW-0813">Transport</keyword>
<evidence type="ECO:0000256" key="1">
    <source>
        <dbReference type="ARBA" id="ARBA00004442"/>
    </source>
</evidence>
<comment type="similarity">
    <text evidence="2">Belongs to the outer membrane factor (OMF) (TC 1.B.17) family.</text>
</comment>
<dbReference type="Proteomes" id="UP001597012">
    <property type="component" value="Unassembled WGS sequence"/>
</dbReference>
<keyword evidence="6" id="KW-0472">Membrane</keyword>
<reference evidence="9" key="1">
    <citation type="journal article" date="2019" name="Int. J. Syst. Evol. Microbiol.">
        <title>The Global Catalogue of Microorganisms (GCM) 10K type strain sequencing project: providing services to taxonomists for standard genome sequencing and annotation.</title>
        <authorList>
            <consortium name="The Broad Institute Genomics Platform"/>
            <consortium name="The Broad Institute Genome Sequencing Center for Infectious Disease"/>
            <person name="Wu L."/>
            <person name="Ma J."/>
        </authorList>
    </citation>
    <scope>NUCLEOTIDE SEQUENCE [LARGE SCALE GENOMIC DNA]</scope>
    <source>
        <strain evidence="9">CCUG 61948</strain>
    </source>
</reference>
<evidence type="ECO:0000256" key="2">
    <source>
        <dbReference type="ARBA" id="ARBA00007613"/>
    </source>
</evidence>
<dbReference type="RefSeq" id="WP_379935828.1">
    <property type="nucleotide sequence ID" value="NZ_JBHTHY010000014.1"/>
</dbReference>
<keyword evidence="4" id="KW-1134">Transmembrane beta strand</keyword>
<sequence>MNLKIKITLFCFLVLSIKATGQEQWTLDACIAYALEHNLLLKDFQYNSDANREDYRQSVRNLLPEVNGGANYQVNSGRAEDPTTGTFGVQDFFSNNYSVQSNIDLFQGFQKINSIKVSKFLFRAAKEERLQQKYLLAFRVMQAFNNIRFFEGLVAIATEQVSVSKTNFQLVEKQIELGLMAGADRYEAKSSLLSDELNLTQSKNQLAAAKLALIQEMNLEDTSEIEIIANLEVMTDAEAGTEMKSDTVYAKAREFLPLIKAQELRAQAAKKQVGVARGRLYPSLSLFAGMGTGYFETFRDSLGSTLPFREQFRDNFSRFYGLNLNIPISNGWSARSRVKQAKIERLRQENNLKVQEQVLFQTIQELVQEYNALLVETGQSDQNVKAQRMAFAIAQKRYEKGMINGIELFTAKNLFASAQNENLQVRLRSEINKSTLDFYRGLPVFNIKAP</sequence>
<name>A0ABW3B6T8_9FLAO</name>
<evidence type="ECO:0000256" key="3">
    <source>
        <dbReference type="ARBA" id="ARBA00022448"/>
    </source>
</evidence>
<evidence type="ECO:0000256" key="7">
    <source>
        <dbReference type="ARBA" id="ARBA00023237"/>
    </source>
</evidence>
<dbReference type="SUPFAM" id="SSF56954">
    <property type="entry name" value="Outer membrane efflux proteins (OEP)"/>
    <property type="match status" value="1"/>
</dbReference>
<dbReference type="EMBL" id="JBHTHY010000014">
    <property type="protein sequence ID" value="MFD0798923.1"/>
    <property type="molecule type" value="Genomic_DNA"/>
</dbReference>
<dbReference type="Gene3D" id="1.20.1600.10">
    <property type="entry name" value="Outer membrane efflux proteins (OEP)"/>
    <property type="match status" value="1"/>
</dbReference>
<gene>
    <name evidence="8" type="ORF">ACFQZJ_15735</name>
</gene>
<keyword evidence="7" id="KW-0998">Cell outer membrane</keyword>